<dbReference type="eggNOG" id="ENOG502Z7KK">
    <property type="taxonomic scope" value="Bacteria"/>
</dbReference>
<gene>
    <name evidence="2" type="ORF">SAMN05444350_101164</name>
</gene>
<protein>
    <recommendedName>
        <fullName evidence="1">Gylcosyl hydrolase 115 C-terminal domain-containing protein</fullName>
    </recommendedName>
</protein>
<dbReference type="Pfam" id="PF17829">
    <property type="entry name" value="GH115_C"/>
    <property type="match status" value="1"/>
</dbReference>
<dbReference type="PANTHER" id="PTHR37842">
    <property type="match status" value="1"/>
</dbReference>
<keyword evidence="3" id="KW-1185">Reference proteome</keyword>
<dbReference type="GeneID" id="92710415"/>
<reference evidence="3" key="1">
    <citation type="submission" date="2016-11" db="EMBL/GenBank/DDBJ databases">
        <authorList>
            <person name="Varghese N."/>
            <person name="Submissions S."/>
        </authorList>
    </citation>
    <scope>NUCLEOTIDE SEQUENCE [LARGE SCALE GENOMIC DNA]</scope>
    <source>
        <strain evidence="3">DSM 26884</strain>
    </source>
</reference>
<dbReference type="PANTHER" id="PTHR37842:SF2">
    <property type="entry name" value="GYLCOSYL HYDROLASE 115 C-TERMINAL DOMAIN-CONTAINING PROTEIN"/>
    <property type="match status" value="1"/>
</dbReference>
<evidence type="ECO:0000313" key="3">
    <source>
        <dbReference type="Proteomes" id="UP000184192"/>
    </source>
</evidence>
<accession>A0A1M6ABU7</accession>
<evidence type="ECO:0000259" key="1">
    <source>
        <dbReference type="Pfam" id="PF17829"/>
    </source>
</evidence>
<sequence length="202" mass="22730">MTFGNQTKEVFVPVFNPANPTVEELRGMYVEDNGCVSINAGKFHRKVENSGIKIRTIKGLGYENDCVLLGEATQNVPNMWFTNKSPKAEYDFYTFNGGNATVHVYALPLFPINSKHDTRYGIMIDDGMVQWMTTSAKEYSSQWRLNVFRNSTISTINVNVDKPGKHTLKLICADPGMIIQKVVIDFGGMKRSYLGPNVTYIK</sequence>
<dbReference type="EMBL" id="FQZN01000001">
    <property type="protein sequence ID" value="SHI33858.1"/>
    <property type="molecule type" value="Genomic_DNA"/>
</dbReference>
<evidence type="ECO:0000313" key="2">
    <source>
        <dbReference type="EMBL" id="SHI33858.1"/>
    </source>
</evidence>
<feature type="domain" description="Gylcosyl hydrolase 115 C-terminal" evidence="1">
    <location>
        <begin position="29"/>
        <end position="197"/>
    </location>
</feature>
<organism evidence="2 3">
    <name type="scientific">Bacteroides stercorirosoris</name>
    <dbReference type="NCBI Taxonomy" id="871324"/>
    <lineage>
        <taxon>Bacteria</taxon>
        <taxon>Pseudomonadati</taxon>
        <taxon>Bacteroidota</taxon>
        <taxon>Bacteroidia</taxon>
        <taxon>Bacteroidales</taxon>
        <taxon>Bacteroidaceae</taxon>
        <taxon>Bacteroides</taxon>
    </lineage>
</organism>
<dbReference type="Gene3D" id="2.60.120.1620">
    <property type="match status" value="1"/>
</dbReference>
<proteinExistence type="predicted"/>
<dbReference type="Proteomes" id="UP000184192">
    <property type="component" value="Unassembled WGS sequence"/>
</dbReference>
<dbReference type="InterPro" id="IPR041437">
    <property type="entry name" value="GH115_C"/>
</dbReference>
<dbReference type="AlphaFoldDB" id="A0A1M6ABU7"/>
<dbReference type="RefSeq" id="WP_007660859.1">
    <property type="nucleotide sequence ID" value="NZ_FQZN01000001.1"/>
</dbReference>
<name>A0A1M6ABU7_9BACE</name>